<gene>
    <name evidence="1" type="ORF">BLNAU_737</name>
</gene>
<sequence length="66" mass="7889">MSPIWFTNQLNFKKIFNVREKDRDVFVNLIGNNNFRDCDSEEEWSVCEKEVSWTMDGTQKTRKIGI</sequence>
<keyword evidence="2" id="KW-1185">Reference proteome</keyword>
<dbReference type="Proteomes" id="UP001281761">
    <property type="component" value="Unassembled WGS sequence"/>
</dbReference>
<name>A0ABQ9YKL7_9EUKA</name>
<proteinExistence type="predicted"/>
<protein>
    <submittedName>
        <fullName evidence="1">Uncharacterized protein</fullName>
    </submittedName>
</protein>
<evidence type="ECO:0000313" key="2">
    <source>
        <dbReference type="Proteomes" id="UP001281761"/>
    </source>
</evidence>
<evidence type="ECO:0000313" key="1">
    <source>
        <dbReference type="EMBL" id="KAK2964206.1"/>
    </source>
</evidence>
<organism evidence="1 2">
    <name type="scientific">Blattamonas nauphoetae</name>
    <dbReference type="NCBI Taxonomy" id="2049346"/>
    <lineage>
        <taxon>Eukaryota</taxon>
        <taxon>Metamonada</taxon>
        <taxon>Preaxostyla</taxon>
        <taxon>Oxymonadida</taxon>
        <taxon>Blattamonas</taxon>
    </lineage>
</organism>
<reference evidence="1 2" key="1">
    <citation type="journal article" date="2022" name="bioRxiv">
        <title>Genomics of Preaxostyla Flagellates Illuminates Evolutionary Transitions and the Path Towards Mitochondrial Loss.</title>
        <authorList>
            <person name="Novak L.V.F."/>
            <person name="Treitli S.C."/>
            <person name="Pyrih J."/>
            <person name="Halakuc P."/>
            <person name="Pipaliya S.V."/>
            <person name="Vacek V."/>
            <person name="Brzon O."/>
            <person name="Soukal P."/>
            <person name="Eme L."/>
            <person name="Dacks J.B."/>
            <person name="Karnkowska A."/>
            <person name="Elias M."/>
            <person name="Hampl V."/>
        </authorList>
    </citation>
    <scope>NUCLEOTIDE SEQUENCE [LARGE SCALE GENOMIC DNA]</scope>
    <source>
        <strain evidence="1">NAU3</strain>
        <tissue evidence="1">Gut</tissue>
    </source>
</reference>
<accession>A0ABQ9YKL7</accession>
<comment type="caution">
    <text evidence="1">The sequence shown here is derived from an EMBL/GenBank/DDBJ whole genome shotgun (WGS) entry which is preliminary data.</text>
</comment>
<dbReference type="EMBL" id="JARBJD010000003">
    <property type="protein sequence ID" value="KAK2964206.1"/>
    <property type="molecule type" value="Genomic_DNA"/>
</dbReference>